<comment type="caution">
    <text evidence="2">The sequence shown here is derived from an EMBL/GenBank/DDBJ whole genome shotgun (WGS) entry which is preliminary data.</text>
</comment>
<dbReference type="RefSeq" id="WP_063971065.1">
    <property type="nucleotide sequence ID" value="NZ_JAMXLT020000001.1"/>
</dbReference>
<evidence type="ECO:0000313" key="3">
    <source>
        <dbReference type="Proteomes" id="UP001204439"/>
    </source>
</evidence>
<dbReference type="GO" id="GO:0016787">
    <property type="term" value="F:hydrolase activity"/>
    <property type="evidence" value="ECO:0007669"/>
    <property type="project" value="UniProtKB-KW"/>
</dbReference>
<name>A0ABU4JCX2_9FLAO</name>
<dbReference type="SUPFAM" id="SSF53474">
    <property type="entry name" value="alpha/beta-Hydrolases"/>
    <property type="match status" value="1"/>
</dbReference>
<dbReference type="Pfam" id="PF12146">
    <property type="entry name" value="Hydrolase_4"/>
    <property type="match status" value="1"/>
</dbReference>
<dbReference type="Gene3D" id="3.40.50.1820">
    <property type="entry name" value="alpha/beta hydrolase"/>
    <property type="match status" value="1"/>
</dbReference>
<dbReference type="InterPro" id="IPR029058">
    <property type="entry name" value="AB_hydrolase_fold"/>
</dbReference>
<accession>A0ABU4JCX2</accession>
<evidence type="ECO:0000313" key="2">
    <source>
        <dbReference type="EMBL" id="MDW8547473.1"/>
    </source>
</evidence>
<dbReference type="Gene3D" id="1.10.10.800">
    <property type="match status" value="1"/>
</dbReference>
<dbReference type="InterPro" id="IPR022742">
    <property type="entry name" value="Hydrolase_4"/>
</dbReference>
<protein>
    <submittedName>
        <fullName evidence="2">Alpha/beta hydrolase</fullName>
    </submittedName>
</protein>
<organism evidence="2 3">
    <name type="scientific">Epilithonimonas ginsengisoli</name>
    <dbReference type="NCBI Taxonomy" id="1245592"/>
    <lineage>
        <taxon>Bacteria</taxon>
        <taxon>Pseudomonadati</taxon>
        <taxon>Bacteroidota</taxon>
        <taxon>Flavobacteriia</taxon>
        <taxon>Flavobacteriales</taxon>
        <taxon>Weeksellaceae</taxon>
        <taxon>Chryseobacterium group</taxon>
        <taxon>Epilithonimonas</taxon>
    </lineage>
</organism>
<reference evidence="2 3" key="1">
    <citation type="submission" date="2023-11" db="EMBL/GenBank/DDBJ databases">
        <title>First isolation, identification, and characterization of non-pathogenic Epilithonimonas ginsengisoli isolated from diseased farmed rainbow trout (Oncorhynchus mykiss) in Chile.</title>
        <authorList>
            <person name="Miranda C.D."/>
            <person name="Irgang R."/>
            <person name="Concha C."/>
            <person name="Rojas R."/>
            <person name="Avendano R."/>
        </authorList>
    </citation>
    <scope>NUCLEOTIDE SEQUENCE [LARGE SCALE GENOMIC DNA]</scope>
    <source>
        <strain evidence="2 3">FP99</strain>
    </source>
</reference>
<keyword evidence="2" id="KW-0378">Hydrolase</keyword>
<dbReference type="InterPro" id="IPR051411">
    <property type="entry name" value="Polyketide_trans_af380"/>
</dbReference>
<dbReference type="EMBL" id="JAMXLT020000001">
    <property type="protein sequence ID" value="MDW8547473.1"/>
    <property type="molecule type" value="Genomic_DNA"/>
</dbReference>
<evidence type="ECO:0000259" key="1">
    <source>
        <dbReference type="Pfam" id="PF12146"/>
    </source>
</evidence>
<dbReference type="PANTHER" id="PTHR47751">
    <property type="entry name" value="SUPERFAMILY HYDROLASE, PUTATIVE (AFU_ORTHOLOGUE AFUA_2G16580)-RELATED"/>
    <property type="match status" value="1"/>
</dbReference>
<gene>
    <name evidence="2" type="ORF">NG800_001030</name>
</gene>
<proteinExistence type="predicted"/>
<feature type="domain" description="Serine aminopeptidase S33" evidence="1">
    <location>
        <begin position="30"/>
        <end position="154"/>
    </location>
</feature>
<dbReference type="Proteomes" id="UP001204439">
    <property type="component" value="Unassembled WGS sequence"/>
</dbReference>
<dbReference type="PANTHER" id="PTHR47751:SF1">
    <property type="entry name" value="SUPERFAMILY HYDROLASE, PUTATIVE (AFU_ORTHOLOGUE AFUA_2G16580)-RELATED"/>
    <property type="match status" value="1"/>
</dbReference>
<sequence length="303" mass="33490">MQKSIQFKNKNWEVAAYLNLPENFDENLKQRAIICVHPGSSVKEQTAGEYAKKLAQEGFITLAFDASFQGESGGEPRFLEDPATRVEDIKCAVDHLTTLKFIDNEKIGVLGICAGGGYAANAALTERRIKAVATVSTSNFCRAYKESLDPIQILEAVGKQRTAEANGAEPIIVNWTPNSVEEAKAQGMDELDLLECIDYYRTPRGNHPRSSNQLLFTSFGNNVNFDAFHLADQLLTQPLLVIVGDKVGAFGSYRDGFELYNKAASKSKNIHVVKDASHYDLYDHPKATSEAMSALILFFKENL</sequence>
<keyword evidence="3" id="KW-1185">Reference proteome</keyword>